<dbReference type="Proteomes" id="UP001055439">
    <property type="component" value="Chromosome 6"/>
</dbReference>
<dbReference type="AlphaFoldDB" id="A0A9E7GL54"/>
<name>A0A9E7GL54_9LILI</name>
<accession>A0A9E7GL54</accession>
<evidence type="ECO:0000313" key="1">
    <source>
        <dbReference type="EMBL" id="URE13188.1"/>
    </source>
</evidence>
<organism evidence="1 2">
    <name type="scientific">Musa troglodytarum</name>
    <name type="common">fe'i banana</name>
    <dbReference type="NCBI Taxonomy" id="320322"/>
    <lineage>
        <taxon>Eukaryota</taxon>
        <taxon>Viridiplantae</taxon>
        <taxon>Streptophyta</taxon>
        <taxon>Embryophyta</taxon>
        <taxon>Tracheophyta</taxon>
        <taxon>Spermatophyta</taxon>
        <taxon>Magnoliopsida</taxon>
        <taxon>Liliopsida</taxon>
        <taxon>Zingiberales</taxon>
        <taxon>Musaceae</taxon>
        <taxon>Musa</taxon>
    </lineage>
</organism>
<sequence>MVASGSALLHEVSGRVSANEEEFWVQHEGTYSLDLLGSAFCSCTILCTKRETSNAKIMSPKSYTVEA</sequence>
<gene>
    <name evidence="1" type="ORF">MUK42_05053</name>
</gene>
<dbReference type="EMBL" id="CP097508">
    <property type="protein sequence ID" value="URE13188.1"/>
    <property type="molecule type" value="Genomic_DNA"/>
</dbReference>
<reference evidence="1" key="1">
    <citation type="submission" date="2022-05" db="EMBL/GenBank/DDBJ databases">
        <title>The Musa troglodytarum L. genome provides insights into the mechanism of non-climacteric behaviour and enrichment of carotenoids.</title>
        <authorList>
            <person name="Wang J."/>
        </authorList>
    </citation>
    <scope>NUCLEOTIDE SEQUENCE</scope>
    <source>
        <tissue evidence="1">Leaf</tissue>
    </source>
</reference>
<keyword evidence="2" id="KW-1185">Reference proteome</keyword>
<evidence type="ECO:0000313" key="2">
    <source>
        <dbReference type="Proteomes" id="UP001055439"/>
    </source>
</evidence>
<protein>
    <submittedName>
        <fullName evidence="1">Uncharacterized protein</fullName>
    </submittedName>
</protein>
<proteinExistence type="predicted"/>